<evidence type="ECO:0000313" key="2">
    <source>
        <dbReference type="Proteomes" id="UP000176294"/>
    </source>
</evidence>
<dbReference type="AlphaFoldDB" id="A0A1G1T851"/>
<organism evidence="1 2">
    <name type="scientific">Hymenobacter lapidarius</name>
    <dbReference type="NCBI Taxonomy" id="1908237"/>
    <lineage>
        <taxon>Bacteria</taxon>
        <taxon>Pseudomonadati</taxon>
        <taxon>Bacteroidota</taxon>
        <taxon>Cytophagia</taxon>
        <taxon>Cytophagales</taxon>
        <taxon>Hymenobacteraceae</taxon>
        <taxon>Hymenobacter</taxon>
    </lineage>
</organism>
<dbReference type="EMBL" id="MDZB01000093">
    <property type="protein sequence ID" value="OGX87053.1"/>
    <property type="molecule type" value="Genomic_DNA"/>
</dbReference>
<protein>
    <submittedName>
        <fullName evidence="1">Uncharacterized protein</fullName>
    </submittedName>
</protein>
<dbReference type="OrthoDB" id="847285at2"/>
<evidence type="ECO:0000313" key="1">
    <source>
        <dbReference type="EMBL" id="OGX87053.1"/>
    </source>
</evidence>
<sequence>MAAFYDTNRPLFVPAPLADIIGMLRTWGFDDRAVMDYHDKYGDFFDFLATAPVYDEDLTPDDFVPVNQRLFRTRVGARYAKDIIANSLGAGIIECDKLFYPERRNKAGEVIRPGKSLGYRFAPAFRGKLIALNFLKPEVLGRKLDLRTAAKRAERAARAEATGDQLLVRIEADVNRLRIHRDQALARNEAVYERTLAFLTEHRTLLARTTCPMEYYNYLLDLARNTDEAITLPARKDVAKRLKTARMKAEKLATPAAPTWYQAMEESITASHDRNLVTVEQLASGHFQDVTRPDPESRVFTMLTSLATESRANLYHVDYPGERLFNLDIRNCQPFLLNVLLKRRYADNGLPYPADVMRYRQQTAVGMFYEDTANAHGLSATAKRERKEFKGRMFGSVFFGETRHTEASQLGQWFMKNYPSVYALIWASKRHDYTQLAIKLQRIEAGLVVDTVLPALQAQGIWCASIHDSIICRERDVPVAMALLSQAFEAAAGIAPSIEAVPLDGN</sequence>
<dbReference type="RefSeq" id="WP_070726678.1">
    <property type="nucleotide sequence ID" value="NZ_MDZB01000093.1"/>
</dbReference>
<name>A0A1G1T851_9BACT</name>
<comment type="caution">
    <text evidence="1">The sequence shown here is derived from an EMBL/GenBank/DDBJ whole genome shotgun (WGS) entry which is preliminary data.</text>
</comment>
<dbReference type="Proteomes" id="UP000176294">
    <property type="component" value="Unassembled WGS sequence"/>
</dbReference>
<keyword evidence="2" id="KW-1185">Reference proteome</keyword>
<proteinExistence type="predicted"/>
<reference evidence="1 2" key="1">
    <citation type="submission" date="2016-08" db="EMBL/GenBank/DDBJ databases">
        <title>Hymenobacter coccineus sp. nov., Hymenobacter lapidarius sp. nov. and Hymenobacter glacialis sp. nov., isolated from Antarctic soil.</title>
        <authorList>
            <person name="Sedlacek I."/>
            <person name="Kralova S."/>
            <person name="Kyrova K."/>
            <person name="Maslanova I."/>
            <person name="Stankova E."/>
            <person name="Vrbovska V."/>
            <person name="Nemec M."/>
            <person name="Bartak M."/>
            <person name="Svec P."/>
            <person name="Busse H.-J."/>
            <person name="Pantucek R."/>
        </authorList>
    </citation>
    <scope>NUCLEOTIDE SEQUENCE [LARGE SCALE GENOMIC DNA]</scope>
    <source>
        <strain evidence="1 2">CCM 8643</strain>
    </source>
</reference>
<gene>
    <name evidence="1" type="ORF">BEN47_12145</name>
</gene>
<accession>A0A1G1T851</accession>